<organism evidence="1">
    <name type="scientific">bioreactor metagenome</name>
    <dbReference type="NCBI Taxonomy" id="1076179"/>
    <lineage>
        <taxon>unclassified sequences</taxon>
        <taxon>metagenomes</taxon>
        <taxon>ecological metagenomes</taxon>
    </lineage>
</organism>
<dbReference type="AlphaFoldDB" id="A0A644Z5S7"/>
<proteinExistence type="predicted"/>
<name>A0A644Z5S7_9ZZZZ</name>
<protein>
    <submittedName>
        <fullName evidence="1">Uncharacterized protein</fullName>
    </submittedName>
</protein>
<evidence type="ECO:0000313" key="1">
    <source>
        <dbReference type="EMBL" id="MPM35638.1"/>
    </source>
</evidence>
<accession>A0A644Z5S7</accession>
<comment type="caution">
    <text evidence="1">The sequence shown here is derived from an EMBL/GenBank/DDBJ whole genome shotgun (WGS) entry which is preliminary data.</text>
</comment>
<reference evidence="1" key="1">
    <citation type="submission" date="2019-08" db="EMBL/GenBank/DDBJ databases">
        <authorList>
            <person name="Kucharzyk K."/>
            <person name="Murdoch R.W."/>
            <person name="Higgins S."/>
            <person name="Loffler F."/>
        </authorList>
    </citation>
    <scope>NUCLEOTIDE SEQUENCE</scope>
</reference>
<sequence length="108" mass="12273">MLIAPILCAQGNSPKLQHLQDVGGTQFIANGYAQKIKRREGHLQVERIERKITFFEEFFKIVSDRKDPVTVNPFHPIQQIIENPHGIVAHSDLIEVGKTHCCIKLYGL</sequence>
<dbReference type="EMBL" id="VSSQ01007347">
    <property type="protein sequence ID" value="MPM35638.1"/>
    <property type="molecule type" value="Genomic_DNA"/>
</dbReference>
<gene>
    <name evidence="1" type="ORF">SDC9_82231</name>
</gene>